<dbReference type="InterPro" id="IPR013822">
    <property type="entry name" value="Signal_recog_particl_SRP54_hlx"/>
</dbReference>
<reference evidence="9" key="1">
    <citation type="submission" date="2021-10" db="EMBL/GenBank/DDBJ databases">
        <title>Genome Sequence of The Candidatus Hydrogeosomobacter endosymbioticus, an Intracellular Bacterial Symbiont of the Anaerobic Ciliate GW7.</title>
        <authorList>
            <person name="Shiohama Y."/>
            <person name="Shinzato N."/>
        </authorList>
    </citation>
    <scope>NUCLEOTIDE SEQUENCE [LARGE SCALE GENOMIC DNA]</scope>
    <source>
        <strain evidence="9">200920</strain>
    </source>
</reference>
<dbReference type="InterPro" id="IPR036225">
    <property type="entry name" value="SRP/SRP_N"/>
</dbReference>
<evidence type="ECO:0000256" key="7">
    <source>
        <dbReference type="ARBA" id="ARBA00048027"/>
    </source>
</evidence>
<comment type="subcellular location">
    <subcellularLocation>
        <location evidence="1">Cell inner membrane</location>
        <topology evidence="1">Peripheral membrane protein</topology>
        <orientation evidence="1">Cytoplasmic side</orientation>
    </subcellularLocation>
</comment>
<dbReference type="PROSITE" id="PS00300">
    <property type="entry name" value="SRP54"/>
    <property type="match status" value="1"/>
</dbReference>
<dbReference type="InterPro" id="IPR027417">
    <property type="entry name" value="P-loop_NTPase"/>
</dbReference>
<keyword evidence="4" id="KW-0342">GTP-binding</keyword>
<keyword evidence="3" id="KW-0547">Nucleotide-binding</keyword>
<keyword evidence="6 9" id="KW-0675">Receptor</keyword>
<evidence type="ECO:0000256" key="3">
    <source>
        <dbReference type="ARBA" id="ARBA00022741"/>
    </source>
</evidence>
<comment type="similarity">
    <text evidence="2">Belongs to the GTP-binding SRP family.</text>
</comment>
<dbReference type="PANTHER" id="PTHR43134">
    <property type="entry name" value="SIGNAL RECOGNITION PARTICLE RECEPTOR SUBUNIT ALPHA"/>
    <property type="match status" value="1"/>
</dbReference>
<dbReference type="SUPFAM" id="SSF52540">
    <property type="entry name" value="P-loop containing nucleoside triphosphate hydrolases"/>
    <property type="match status" value="1"/>
</dbReference>
<keyword evidence="5" id="KW-0472">Membrane</keyword>
<dbReference type="InterPro" id="IPR042101">
    <property type="entry name" value="SRP54_N_sf"/>
</dbReference>
<dbReference type="Pfam" id="PF02881">
    <property type="entry name" value="SRP54_N"/>
    <property type="match status" value="1"/>
</dbReference>
<dbReference type="Gene3D" id="3.40.50.300">
    <property type="entry name" value="P-loop containing nucleotide triphosphate hydrolases"/>
    <property type="match status" value="1"/>
</dbReference>
<gene>
    <name evidence="9" type="primary">ftsY</name>
    <name evidence="9" type="ORF">HYD_3280</name>
</gene>
<dbReference type="Proteomes" id="UP001320209">
    <property type="component" value="Chromosome"/>
</dbReference>
<evidence type="ECO:0000313" key="9">
    <source>
        <dbReference type="EMBL" id="BDB96195.1"/>
    </source>
</evidence>
<keyword evidence="10" id="KW-1185">Reference proteome</keyword>
<dbReference type="RefSeq" id="WP_236865712.1">
    <property type="nucleotide sequence ID" value="NZ_AP025225.1"/>
</dbReference>
<sequence>MWGSLRSSISFVTDGIFSRISGFKALGCSADILAELEEELIRADFGPSVAKEIVEVAKNTVSRDDALARISNYIEKELSLYEKRFDMSCENGLRVIIFAGVNGAGKTTTIGKLGASFVRYGKKVRFIAADTFRAAAVSQLEVWAERVGANMTSAGISADPSSLVFEGIQSAVNLKEDVVLIDTAGRLPNKNSLMDELGKIVRVAEKQRDKYGDIFVEKMLVLDSSTGQHASVQAEKFKSSMGGDDISIIMTKLDGSAKGGTVLRIARESGLPICLVGTGEGVSDFAQFDATEFSKLLCGMDNK</sequence>
<dbReference type="EMBL" id="AP025225">
    <property type="protein sequence ID" value="BDB96195.1"/>
    <property type="molecule type" value="Genomic_DNA"/>
</dbReference>
<feature type="domain" description="SRP54-type proteins GTP-binding" evidence="8">
    <location>
        <begin position="272"/>
        <end position="285"/>
    </location>
</feature>
<dbReference type="Gene3D" id="1.20.120.140">
    <property type="entry name" value="Signal recognition particle SRP54, nucleotide-binding domain"/>
    <property type="match status" value="1"/>
</dbReference>
<evidence type="ECO:0000256" key="6">
    <source>
        <dbReference type="ARBA" id="ARBA00023170"/>
    </source>
</evidence>
<evidence type="ECO:0000256" key="4">
    <source>
        <dbReference type="ARBA" id="ARBA00023134"/>
    </source>
</evidence>
<evidence type="ECO:0000256" key="5">
    <source>
        <dbReference type="ARBA" id="ARBA00023136"/>
    </source>
</evidence>
<evidence type="ECO:0000313" key="10">
    <source>
        <dbReference type="Proteomes" id="UP001320209"/>
    </source>
</evidence>
<protein>
    <submittedName>
        <fullName evidence="9">Signal recognition particle receptor FtsY</fullName>
    </submittedName>
</protein>
<dbReference type="InterPro" id="IPR003593">
    <property type="entry name" value="AAA+_ATPase"/>
</dbReference>
<proteinExistence type="inferred from homology"/>
<accession>A0ABM7V8U5</accession>
<evidence type="ECO:0000256" key="2">
    <source>
        <dbReference type="ARBA" id="ARBA00008531"/>
    </source>
</evidence>
<organism evidence="9 10">
    <name type="scientific">Candidatus Hydrogenosomobacter endosymbioticus</name>
    <dbReference type="NCBI Taxonomy" id="2558174"/>
    <lineage>
        <taxon>Bacteria</taxon>
        <taxon>Pseudomonadati</taxon>
        <taxon>Pseudomonadota</taxon>
        <taxon>Alphaproteobacteria</taxon>
        <taxon>Holosporales</taxon>
        <taxon>Holosporaceae</taxon>
        <taxon>Candidatus Hydrogenosomobacter</taxon>
    </lineage>
</organism>
<evidence type="ECO:0000259" key="8">
    <source>
        <dbReference type="PROSITE" id="PS00300"/>
    </source>
</evidence>
<dbReference type="SUPFAM" id="SSF47364">
    <property type="entry name" value="Domain of the SRP/SRP receptor G-proteins"/>
    <property type="match status" value="1"/>
</dbReference>
<dbReference type="PANTHER" id="PTHR43134:SF1">
    <property type="entry name" value="SIGNAL RECOGNITION PARTICLE RECEPTOR SUBUNIT ALPHA"/>
    <property type="match status" value="1"/>
</dbReference>
<dbReference type="SMART" id="SM00962">
    <property type="entry name" value="SRP54"/>
    <property type="match status" value="1"/>
</dbReference>
<evidence type="ECO:0000256" key="1">
    <source>
        <dbReference type="ARBA" id="ARBA00004515"/>
    </source>
</evidence>
<comment type="catalytic activity">
    <reaction evidence="7">
        <text>GTP + H2O = GDP + phosphate + H(+)</text>
        <dbReference type="Rhea" id="RHEA:19669"/>
        <dbReference type="ChEBI" id="CHEBI:15377"/>
        <dbReference type="ChEBI" id="CHEBI:15378"/>
        <dbReference type="ChEBI" id="CHEBI:37565"/>
        <dbReference type="ChEBI" id="CHEBI:43474"/>
        <dbReference type="ChEBI" id="CHEBI:58189"/>
        <dbReference type="EC" id="3.6.5.4"/>
    </reaction>
</comment>
<dbReference type="InterPro" id="IPR000897">
    <property type="entry name" value="SRP54_GTPase_dom"/>
</dbReference>
<name>A0ABM7V8U5_9PROT</name>
<dbReference type="Pfam" id="PF00448">
    <property type="entry name" value="SRP54"/>
    <property type="match status" value="1"/>
</dbReference>
<dbReference type="SMART" id="SM00382">
    <property type="entry name" value="AAA"/>
    <property type="match status" value="1"/>
</dbReference>